<dbReference type="AlphaFoldDB" id="A0A6A5BR77"/>
<dbReference type="Gene3D" id="3.30.920.10">
    <property type="entry name" value="Frataxin/CyaY"/>
    <property type="match status" value="1"/>
</dbReference>
<comment type="caution">
    <text evidence="4">The sequence shown here is derived from an EMBL/GenBank/DDBJ whole genome shotgun (WGS) entry which is preliminary data.</text>
</comment>
<dbReference type="NCBIfam" id="TIGR03421">
    <property type="entry name" value="FeS_CyaY"/>
    <property type="match status" value="1"/>
</dbReference>
<dbReference type="GO" id="GO:0034986">
    <property type="term" value="F:iron chaperone activity"/>
    <property type="evidence" value="ECO:0007669"/>
    <property type="project" value="TreeGrafter"/>
</dbReference>
<keyword evidence="3" id="KW-0408">Iron</keyword>
<dbReference type="InterPro" id="IPR020895">
    <property type="entry name" value="Frataxin_CS"/>
</dbReference>
<evidence type="ECO:0000313" key="4">
    <source>
        <dbReference type="EMBL" id="KAF0977616.1"/>
    </source>
</evidence>
<accession>A0A6A5BR77</accession>
<dbReference type="GO" id="GO:0008199">
    <property type="term" value="F:ferric iron binding"/>
    <property type="evidence" value="ECO:0007669"/>
    <property type="project" value="InterPro"/>
</dbReference>
<dbReference type="SUPFAM" id="SSF55387">
    <property type="entry name" value="Frataxin/Nqo15-like"/>
    <property type="match status" value="1"/>
</dbReference>
<dbReference type="SMART" id="SM01219">
    <property type="entry name" value="Frataxin_Cyay"/>
    <property type="match status" value="1"/>
</dbReference>
<dbReference type="OMA" id="WICTREG"/>
<dbReference type="InterPro" id="IPR002908">
    <property type="entry name" value="Frataxin/CyaY"/>
</dbReference>
<dbReference type="GO" id="GO:0016226">
    <property type="term" value="P:iron-sulfur cluster assembly"/>
    <property type="evidence" value="ECO:0007669"/>
    <property type="project" value="InterPro"/>
</dbReference>
<keyword evidence="2" id="KW-0813">Transport</keyword>
<dbReference type="GO" id="GO:0006826">
    <property type="term" value="P:iron ion transport"/>
    <property type="evidence" value="ECO:0007669"/>
    <property type="project" value="UniProtKB-KW"/>
</dbReference>
<dbReference type="OrthoDB" id="1897642at2759"/>
<dbReference type="VEuPathDB" id="AmoebaDB:NF0118220"/>
<dbReference type="GO" id="GO:0008198">
    <property type="term" value="F:ferrous iron binding"/>
    <property type="evidence" value="ECO:0007669"/>
    <property type="project" value="TreeGrafter"/>
</dbReference>
<dbReference type="PANTHER" id="PTHR16821:SF2">
    <property type="entry name" value="FRATAXIN, MITOCHONDRIAL"/>
    <property type="match status" value="1"/>
</dbReference>
<dbReference type="VEuPathDB" id="AmoebaDB:FDP41_003608"/>
<dbReference type="PROSITE" id="PS50810">
    <property type="entry name" value="FRATAXIN_2"/>
    <property type="match status" value="1"/>
</dbReference>
<dbReference type="GO" id="GO:0051537">
    <property type="term" value="F:2 iron, 2 sulfur cluster binding"/>
    <property type="evidence" value="ECO:0007669"/>
    <property type="project" value="TreeGrafter"/>
</dbReference>
<dbReference type="GO" id="GO:0004322">
    <property type="term" value="F:ferroxidase activity"/>
    <property type="evidence" value="ECO:0007669"/>
    <property type="project" value="TreeGrafter"/>
</dbReference>
<dbReference type="PROSITE" id="PS01344">
    <property type="entry name" value="FRATAXIN_1"/>
    <property type="match status" value="1"/>
</dbReference>
<organism evidence="4 5">
    <name type="scientific">Naegleria fowleri</name>
    <name type="common">Brain eating amoeba</name>
    <dbReference type="NCBI Taxonomy" id="5763"/>
    <lineage>
        <taxon>Eukaryota</taxon>
        <taxon>Discoba</taxon>
        <taxon>Heterolobosea</taxon>
        <taxon>Tetramitia</taxon>
        <taxon>Eutetramitia</taxon>
        <taxon>Vahlkampfiidae</taxon>
        <taxon>Naegleria</taxon>
    </lineage>
</organism>
<proteinExistence type="inferred from homology"/>
<reference evidence="4 5" key="1">
    <citation type="journal article" date="2019" name="Sci. Rep.">
        <title>Nanopore sequencing improves the draft genome of the human pathogenic amoeba Naegleria fowleri.</title>
        <authorList>
            <person name="Liechti N."/>
            <person name="Schurch N."/>
            <person name="Bruggmann R."/>
            <person name="Wittwer M."/>
        </authorList>
    </citation>
    <scope>NUCLEOTIDE SEQUENCE [LARGE SCALE GENOMIC DNA]</scope>
    <source>
        <strain evidence="4 5">ATCC 30894</strain>
    </source>
</reference>
<sequence>MLNHRLFSALSLNVVKYSKNHHHVQNCIFSSSSRSLLRDRNHEQFPFYFSHHCRNFHSSITLSSEKSGDGMVDHTSLGDFPFTQTQYLKAINRSVEYITEVLDEFYENETDYLEEKGIDMEVEGGHDGVVNIKITTRKSNGPLIFVISRQTPARELWLSSALSGPWHFKYDHVADDWICTREGFPKFWVRLQKELSQVLEKEIKFEKSN</sequence>
<dbReference type="Pfam" id="PF01491">
    <property type="entry name" value="Frataxin_Cyay"/>
    <property type="match status" value="1"/>
</dbReference>
<evidence type="ECO:0000256" key="2">
    <source>
        <dbReference type="ARBA" id="ARBA00022496"/>
    </source>
</evidence>
<name>A0A6A5BR77_NAEFO</name>
<dbReference type="GO" id="GO:0006879">
    <property type="term" value="P:intracellular iron ion homeostasis"/>
    <property type="evidence" value="ECO:0007669"/>
    <property type="project" value="TreeGrafter"/>
</dbReference>
<comment type="similarity">
    <text evidence="1">Belongs to the frataxin family.</text>
</comment>
<dbReference type="VEuPathDB" id="AmoebaDB:NfTy_070180"/>
<dbReference type="InterPro" id="IPR036524">
    <property type="entry name" value="Frataxin/CyaY_sf"/>
</dbReference>
<dbReference type="Proteomes" id="UP000444721">
    <property type="component" value="Unassembled WGS sequence"/>
</dbReference>
<dbReference type="GeneID" id="68110826"/>
<evidence type="ECO:0000313" key="5">
    <source>
        <dbReference type="Proteomes" id="UP000444721"/>
    </source>
</evidence>
<evidence type="ECO:0008006" key="6">
    <source>
        <dbReference type="Google" id="ProtNLM"/>
    </source>
</evidence>
<keyword evidence="2" id="KW-0406">Ion transport</keyword>
<evidence type="ECO:0000256" key="1">
    <source>
        <dbReference type="ARBA" id="ARBA00008183"/>
    </source>
</evidence>
<keyword evidence="2" id="KW-0410">Iron transport</keyword>
<gene>
    <name evidence="4" type="ORF">FDP41_003608</name>
</gene>
<dbReference type="PANTHER" id="PTHR16821">
    <property type="entry name" value="FRATAXIN"/>
    <property type="match status" value="1"/>
</dbReference>
<dbReference type="GO" id="GO:0005739">
    <property type="term" value="C:mitochondrion"/>
    <property type="evidence" value="ECO:0007669"/>
    <property type="project" value="TreeGrafter"/>
</dbReference>
<protein>
    <recommendedName>
        <fullName evidence="6">Ferroxidase</fullName>
    </recommendedName>
</protein>
<evidence type="ECO:0000256" key="3">
    <source>
        <dbReference type="ARBA" id="ARBA00023004"/>
    </source>
</evidence>
<keyword evidence="5" id="KW-1185">Reference proteome</keyword>
<dbReference type="RefSeq" id="XP_044562329.1">
    <property type="nucleotide sequence ID" value="XM_044706931.1"/>
</dbReference>
<dbReference type="EMBL" id="VFQX01000034">
    <property type="protein sequence ID" value="KAF0977616.1"/>
    <property type="molecule type" value="Genomic_DNA"/>
</dbReference>